<dbReference type="SUPFAM" id="SSF53474">
    <property type="entry name" value="alpha/beta-Hydrolases"/>
    <property type="match status" value="1"/>
</dbReference>
<dbReference type="PROSITE" id="PS00122">
    <property type="entry name" value="CARBOXYLESTERASE_B_1"/>
    <property type="match status" value="1"/>
</dbReference>
<dbReference type="EC" id="3.1.1.-" evidence="3"/>
<organism evidence="6 7">
    <name type="scientific">Penicillium antarcticum</name>
    <dbReference type="NCBI Taxonomy" id="416450"/>
    <lineage>
        <taxon>Eukaryota</taxon>
        <taxon>Fungi</taxon>
        <taxon>Dikarya</taxon>
        <taxon>Ascomycota</taxon>
        <taxon>Pezizomycotina</taxon>
        <taxon>Eurotiomycetes</taxon>
        <taxon>Eurotiomycetidae</taxon>
        <taxon>Eurotiales</taxon>
        <taxon>Aspergillaceae</taxon>
        <taxon>Penicillium</taxon>
    </lineage>
</organism>
<dbReference type="GO" id="GO:0016787">
    <property type="term" value="F:hydrolase activity"/>
    <property type="evidence" value="ECO:0007669"/>
    <property type="project" value="UniProtKB-KW"/>
</dbReference>
<dbReference type="GO" id="GO:0017000">
    <property type="term" value="P:antibiotic biosynthetic process"/>
    <property type="evidence" value="ECO:0007669"/>
    <property type="project" value="UniProtKB-ARBA"/>
</dbReference>
<dbReference type="PROSITE" id="PS00941">
    <property type="entry name" value="CARBOXYLESTERASE_B_2"/>
    <property type="match status" value="1"/>
</dbReference>
<feature type="signal peptide" evidence="3">
    <location>
        <begin position="1"/>
        <end position="18"/>
    </location>
</feature>
<evidence type="ECO:0000256" key="3">
    <source>
        <dbReference type="RuleBase" id="RU361235"/>
    </source>
</evidence>
<dbReference type="PANTHER" id="PTHR11559">
    <property type="entry name" value="CARBOXYLESTERASE"/>
    <property type="match status" value="1"/>
</dbReference>
<dbReference type="EMBL" id="MDYN01000019">
    <property type="protein sequence ID" value="OQD82904.1"/>
    <property type="molecule type" value="Genomic_DNA"/>
</dbReference>
<reference evidence="7" key="1">
    <citation type="journal article" date="2017" name="Nat. Microbiol.">
        <title>Global analysis of biosynthetic gene clusters reveals vast potential of secondary metabolite production in Penicillium species.</title>
        <authorList>
            <person name="Nielsen J.C."/>
            <person name="Grijseels S."/>
            <person name="Prigent S."/>
            <person name="Ji B."/>
            <person name="Dainat J."/>
            <person name="Nielsen K.F."/>
            <person name="Frisvad J.C."/>
            <person name="Workman M."/>
            <person name="Nielsen J."/>
        </authorList>
    </citation>
    <scope>NUCLEOTIDE SEQUENCE [LARGE SCALE GENOMIC DNA]</scope>
    <source>
        <strain evidence="7">IBT 31811</strain>
    </source>
</reference>
<dbReference type="InterPro" id="IPR019819">
    <property type="entry name" value="Carboxylesterase_B_CS"/>
</dbReference>
<accession>A0A1V6Q0U4</accession>
<protein>
    <recommendedName>
        <fullName evidence="3">Carboxylic ester hydrolase</fullName>
        <ecNumber evidence="3">3.1.1.-</ecNumber>
    </recommendedName>
</protein>
<feature type="chain" id="PRO_5011809874" description="Carboxylic ester hydrolase" evidence="3">
    <location>
        <begin position="19"/>
        <end position="617"/>
    </location>
</feature>
<feature type="domain" description="Carboxylesterase type B" evidence="5">
    <location>
        <begin position="19"/>
        <end position="529"/>
    </location>
</feature>
<dbReference type="AlphaFoldDB" id="A0A1V6Q0U4"/>
<feature type="compositionally biased region" description="Low complexity" evidence="4">
    <location>
        <begin position="569"/>
        <end position="589"/>
    </location>
</feature>
<evidence type="ECO:0000313" key="7">
    <source>
        <dbReference type="Proteomes" id="UP000191672"/>
    </source>
</evidence>
<evidence type="ECO:0000259" key="5">
    <source>
        <dbReference type="Pfam" id="PF00135"/>
    </source>
</evidence>
<gene>
    <name evidence="6" type="ORF">PENANT_c019G08953</name>
</gene>
<keyword evidence="7" id="KW-1185">Reference proteome</keyword>
<dbReference type="GO" id="GO:0072330">
    <property type="term" value="P:monocarboxylic acid biosynthetic process"/>
    <property type="evidence" value="ECO:0007669"/>
    <property type="project" value="UniProtKB-ARBA"/>
</dbReference>
<evidence type="ECO:0000313" key="6">
    <source>
        <dbReference type="EMBL" id="OQD82904.1"/>
    </source>
</evidence>
<comment type="similarity">
    <text evidence="1 3">Belongs to the type-B carboxylesterase/lipase family.</text>
</comment>
<keyword evidence="3" id="KW-0732">Signal</keyword>
<evidence type="ECO:0000256" key="2">
    <source>
        <dbReference type="ARBA" id="ARBA00022801"/>
    </source>
</evidence>
<dbReference type="STRING" id="416450.A0A1V6Q0U4"/>
<name>A0A1V6Q0U4_9EURO</name>
<sequence length="617" mass="65360">MKLISAVFLTTFAAVALSAPSVTIDSGTIDGGKCAGGPDAVFYKAIPYAEPPVGELRFEPPKAYKAKFPRGKIDATMSAPTCIQFSNDFTPTKLNSSALSSEDCLYLDVWAPSSATTGSNLPVKVWVYGGSETEGSVSDPLYDGCNTADAGSILVTINYRLGPLGFTALSSAGIYGNQGIQDILLGLQWVQENIAAFGGDPKKVLLFGQSAGAENVYIIGSLPQAPDLVNSIISESGGGRSLVSNATQQRVAASYSQVLKCSPYDKACLQSKTVSDLQRAYSNDIFLTQGVGYYGALGVTSPKSHVFYPYVDGNVIPKDPYDSGVNVPTVFGSNSNEGTVYAIEWAASNLKKGIEASPSIYKDFLRRDFGDAASLVGKYYKPADFEAYAAPIAASGKLPGYNTTSLAIVFAMSQVVTDSTYKCPAWYGAVQAMQKNIPTWTYEFQHSPSCSWLSTIPQKAVSFFGSTHTAEIPYVFGNLDNDYIVNGTCNSTSAEYSLSRQMMNAWSAMAENAVPSTKDISWPQFASAKNLSTPGMIFGKSSVPGMIDYSVCDVWTEINAILSAGNVTTTGTPTSRISSPTSSSTSSPTFNAAANIPPTRQGIAVLGLLVMGSVTFT</sequence>
<evidence type="ECO:0000256" key="1">
    <source>
        <dbReference type="ARBA" id="ARBA00005964"/>
    </source>
</evidence>
<dbReference type="InterPro" id="IPR050309">
    <property type="entry name" value="Type-B_Carboxylest/Lipase"/>
</dbReference>
<proteinExistence type="inferred from homology"/>
<dbReference type="Proteomes" id="UP000191672">
    <property type="component" value="Unassembled WGS sequence"/>
</dbReference>
<keyword evidence="2 3" id="KW-0378">Hydrolase</keyword>
<dbReference type="Pfam" id="PF00135">
    <property type="entry name" value="COesterase"/>
    <property type="match status" value="1"/>
</dbReference>
<dbReference type="InterPro" id="IPR029058">
    <property type="entry name" value="AB_hydrolase_fold"/>
</dbReference>
<evidence type="ECO:0000256" key="4">
    <source>
        <dbReference type="SAM" id="MobiDB-lite"/>
    </source>
</evidence>
<comment type="caution">
    <text evidence="6">The sequence shown here is derived from an EMBL/GenBank/DDBJ whole genome shotgun (WGS) entry which is preliminary data.</text>
</comment>
<feature type="region of interest" description="Disordered" evidence="4">
    <location>
        <begin position="569"/>
        <end position="593"/>
    </location>
</feature>
<dbReference type="InterPro" id="IPR019826">
    <property type="entry name" value="Carboxylesterase_B_AS"/>
</dbReference>
<dbReference type="Gene3D" id="3.40.50.1820">
    <property type="entry name" value="alpha/beta hydrolase"/>
    <property type="match status" value="1"/>
</dbReference>
<dbReference type="InterPro" id="IPR002018">
    <property type="entry name" value="CarbesteraseB"/>
</dbReference>